<dbReference type="GO" id="GO:0019380">
    <property type="term" value="P:3-phenylpropionate catabolic process"/>
    <property type="evidence" value="ECO:0007669"/>
    <property type="project" value="TreeGrafter"/>
</dbReference>
<keyword evidence="4" id="KW-1185">Reference proteome</keyword>
<dbReference type="PANTHER" id="PTHR41534">
    <property type="entry name" value="BLR3401 PROTEIN"/>
    <property type="match status" value="1"/>
</dbReference>
<protein>
    <submittedName>
        <fullName evidence="3">Anthranilate 1,2-dioxygenase small subunit</fullName>
        <ecNumber evidence="3">1.14.12.1</ecNumber>
    </submittedName>
</protein>
<keyword evidence="3" id="KW-0223">Dioxygenase</keyword>
<evidence type="ECO:0000313" key="3">
    <source>
        <dbReference type="EMBL" id="SLN59898.1"/>
    </source>
</evidence>
<dbReference type="Pfam" id="PF00866">
    <property type="entry name" value="Ring_hydroxyl_B"/>
    <property type="match status" value="1"/>
</dbReference>
<comment type="similarity">
    <text evidence="1">Belongs to the bacterial ring-hydroxylating dioxygenase beta subunit family.</text>
</comment>
<evidence type="ECO:0000256" key="2">
    <source>
        <dbReference type="ARBA" id="ARBA00023002"/>
    </source>
</evidence>
<dbReference type="RefSeq" id="WP_143267528.1">
    <property type="nucleotide sequence ID" value="NZ_FWFS01000010.1"/>
</dbReference>
<reference evidence="3 4" key="1">
    <citation type="submission" date="2017-03" db="EMBL/GenBank/DDBJ databases">
        <authorList>
            <person name="Afonso C.L."/>
            <person name="Miller P.J."/>
            <person name="Scott M.A."/>
            <person name="Spackman E."/>
            <person name="Goraichik I."/>
            <person name="Dimitrov K.M."/>
            <person name="Suarez D.L."/>
            <person name="Swayne D.E."/>
        </authorList>
    </citation>
    <scope>NUCLEOTIDE SEQUENCE [LARGE SCALE GENOMIC DNA]</scope>
    <source>
        <strain evidence="3 4">CECT 8620</strain>
    </source>
</reference>
<dbReference type="PANTHER" id="PTHR41534:SF2">
    <property type="entry name" value="3-PHENYLPROPIONATE_CINNAMIC ACID DIOXYGENASE SUBUNIT BETA"/>
    <property type="match status" value="1"/>
</dbReference>
<dbReference type="EMBL" id="FWFS01000010">
    <property type="protein sequence ID" value="SLN59898.1"/>
    <property type="molecule type" value="Genomic_DNA"/>
</dbReference>
<organism evidence="3 4">
    <name type="scientific">Aquimixticola soesokkakensis</name>
    <dbReference type="NCBI Taxonomy" id="1519096"/>
    <lineage>
        <taxon>Bacteria</taxon>
        <taxon>Pseudomonadati</taxon>
        <taxon>Pseudomonadota</taxon>
        <taxon>Alphaproteobacteria</taxon>
        <taxon>Rhodobacterales</taxon>
        <taxon>Paracoccaceae</taxon>
        <taxon>Aquimixticola</taxon>
    </lineage>
</organism>
<name>A0A1Y5TGI3_9RHOB</name>
<accession>A0A1Y5TGI3</accession>
<dbReference type="EC" id="1.14.12.1" evidence="3"/>
<dbReference type="AlphaFoldDB" id="A0A1Y5TGI3"/>
<dbReference type="InterPro" id="IPR032710">
    <property type="entry name" value="NTF2-like_dom_sf"/>
</dbReference>
<sequence length="165" mass="18386">MKDFPVTDLAISLQEAVEFVWAEADMLDACDYDAWLALWGDGGHYVIPIEKTGDDFANMLNIAYDDAAMRKMRVERLQGGFSISAAPPAQTVRTLSRFVAEAVDDTTITLRCAEHVVEDKFGRQRIFAVNLTYTLVRSETGIAIRDKVARLLNSNGVLTSISYLF</sequence>
<evidence type="ECO:0000256" key="1">
    <source>
        <dbReference type="ARBA" id="ARBA00009570"/>
    </source>
</evidence>
<dbReference type="InterPro" id="IPR000391">
    <property type="entry name" value="Rng_hydr_dOase-bsu"/>
</dbReference>
<evidence type="ECO:0000313" key="4">
    <source>
        <dbReference type="Proteomes" id="UP000193862"/>
    </source>
</evidence>
<dbReference type="OrthoDB" id="7446267at2"/>
<dbReference type="Gene3D" id="3.10.450.50">
    <property type="match status" value="1"/>
</dbReference>
<dbReference type="GO" id="GO:0018618">
    <property type="term" value="F:anthranilate 1,2-dioxygenase (deaminating, decarboxylating) activity"/>
    <property type="evidence" value="ECO:0007669"/>
    <property type="project" value="UniProtKB-EC"/>
</dbReference>
<dbReference type="Proteomes" id="UP000193862">
    <property type="component" value="Unassembled WGS sequence"/>
</dbReference>
<keyword evidence="2 3" id="KW-0560">Oxidoreductase</keyword>
<gene>
    <name evidence="3" type="primary">antB</name>
    <name evidence="3" type="ORF">AQS8620_02683</name>
</gene>
<dbReference type="SUPFAM" id="SSF54427">
    <property type="entry name" value="NTF2-like"/>
    <property type="match status" value="1"/>
</dbReference>
<proteinExistence type="inferred from homology"/>